<evidence type="ECO:0000313" key="3">
    <source>
        <dbReference type="Proteomes" id="UP001152799"/>
    </source>
</evidence>
<evidence type="ECO:0000313" key="2">
    <source>
        <dbReference type="EMBL" id="CAG9774003.1"/>
    </source>
</evidence>
<gene>
    <name evidence="2" type="ORF">CEUTPL_LOCUS14386</name>
</gene>
<evidence type="ECO:0000256" key="1">
    <source>
        <dbReference type="SAM" id="Coils"/>
    </source>
</evidence>
<protein>
    <submittedName>
        <fullName evidence="2">Uncharacterized protein</fullName>
    </submittedName>
</protein>
<feature type="coiled-coil region" evidence="1">
    <location>
        <begin position="10"/>
        <end position="104"/>
    </location>
</feature>
<keyword evidence="3" id="KW-1185">Reference proteome</keyword>
<sequence>MADNDLGVNYSRLRRNSQVFEDDILNYEREHSDEIKKYQEVVSTLKAEIIQVAERNTHLQDLLQKTKENLEELTALNNNLRVSCEVLEKENDMAARETKRLRGEVFHLKSCREVHAEQMNAGSQNAKEKGDVVTPPKNNIFILGDGLAKGFRDIVERCMGKEYHVSALIKENALLDDVVKEVFNYTRHFDKKDYVILMAGVTNLVKGRHIEEKTIQTIKSVGKYTNVIICSVPLWKNNTLVNNFINEYNKMMSNRLCNGDMSNCFLHFNAFIGNKDIYFNYNNNNLYIKYRGKLHSYHHVKVFQYEVRALATVIGSAIMIIV</sequence>
<dbReference type="Proteomes" id="UP001152799">
    <property type="component" value="Chromosome 9"/>
</dbReference>
<organism evidence="2 3">
    <name type="scientific">Ceutorhynchus assimilis</name>
    <name type="common">cabbage seed weevil</name>
    <dbReference type="NCBI Taxonomy" id="467358"/>
    <lineage>
        <taxon>Eukaryota</taxon>
        <taxon>Metazoa</taxon>
        <taxon>Ecdysozoa</taxon>
        <taxon>Arthropoda</taxon>
        <taxon>Hexapoda</taxon>
        <taxon>Insecta</taxon>
        <taxon>Pterygota</taxon>
        <taxon>Neoptera</taxon>
        <taxon>Endopterygota</taxon>
        <taxon>Coleoptera</taxon>
        <taxon>Polyphaga</taxon>
        <taxon>Cucujiformia</taxon>
        <taxon>Curculionidae</taxon>
        <taxon>Ceutorhynchinae</taxon>
        <taxon>Ceutorhynchus</taxon>
    </lineage>
</organism>
<proteinExistence type="predicted"/>
<accession>A0A9N9MYG4</accession>
<dbReference type="OrthoDB" id="6784086at2759"/>
<dbReference type="EMBL" id="OU892285">
    <property type="protein sequence ID" value="CAG9774003.1"/>
    <property type="molecule type" value="Genomic_DNA"/>
</dbReference>
<keyword evidence="1" id="KW-0175">Coiled coil</keyword>
<reference evidence="2" key="1">
    <citation type="submission" date="2022-01" db="EMBL/GenBank/DDBJ databases">
        <authorList>
            <person name="King R."/>
        </authorList>
    </citation>
    <scope>NUCLEOTIDE SEQUENCE</scope>
</reference>
<dbReference type="AlphaFoldDB" id="A0A9N9MYG4"/>
<name>A0A9N9MYG4_9CUCU</name>